<dbReference type="InParanoid" id="G9N2U8"/>
<dbReference type="GeneID" id="25790294"/>
<dbReference type="VEuPathDB" id="FungiDB:TRIVIDRAFT_204400"/>
<dbReference type="PANTHER" id="PTHR35043:SF8">
    <property type="entry name" value="DUF4220 DOMAIN-CONTAINING PROTEIN"/>
    <property type="match status" value="1"/>
</dbReference>
<gene>
    <name evidence="2" type="ORF">TRIVIDRAFT_204400</name>
</gene>
<name>G9N2U8_HYPVG</name>
<dbReference type="HOGENOM" id="CLU_022883_1_0_1"/>
<comment type="caution">
    <text evidence="2">The sequence shown here is derived from an EMBL/GenBank/DDBJ whole genome shotgun (WGS) entry which is preliminary data.</text>
</comment>
<keyword evidence="1" id="KW-1133">Transmembrane helix</keyword>
<dbReference type="RefSeq" id="XP_013953200.1">
    <property type="nucleotide sequence ID" value="XM_014097725.1"/>
</dbReference>
<keyword evidence="1" id="KW-0472">Membrane</keyword>
<keyword evidence="3" id="KW-1185">Reference proteome</keyword>
<keyword evidence="1" id="KW-0812">Transmembrane</keyword>
<evidence type="ECO:0000313" key="2">
    <source>
        <dbReference type="EMBL" id="EHK19007.1"/>
    </source>
</evidence>
<evidence type="ECO:0000313" key="3">
    <source>
        <dbReference type="Proteomes" id="UP000007115"/>
    </source>
</evidence>
<reference evidence="2 3" key="1">
    <citation type="journal article" date="2011" name="Genome Biol.">
        <title>Comparative genome sequence analysis underscores mycoparasitism as the ancestral life style of Trichoderma.</title>
        <authorList>
            <person name="Kubicek C.P."/>
            <person name="Herrera-Estrella A."/>
            <person name="Seidl-Seiboth V."/>
            <person name="Martinez D.A."/>
            <person name="Druzhinina I.S."/>
            <person name="Thon M."/>
            <person name="Zeilinger S."/>
            <person name="Casas-Flores S."/>
            <person name="Horwitz B.A."/>
            <person name="Mukherjee P.K."/>
            <person name="Mukherjee M."/>
            <person name="Kredics L."/>
            <person name="Alcaraz L.D."/>
            <person name="Aerts A."/>
            <person name="Antal Z."/>
            <person name="Atanasova L."/>
            <person name="Cervantes-Badillo M.G."/>
            <person name="Challacombe J."/>
            <person name="Chertkov O."/>
            <person name="McCluskey K."/>
            <person name="Coulpier F."/>
            <person name="Deshpande N."/>
            <person name="von Doehren H."/>
            <person name="Ebbole D.J."/>
            <person name="Esquivel-Naranjo E.U."/>
            <person name="Fekete E."/>
            <person name="Flipphi M."/>
            <person name="Glaser F."/>
            <person name="Gomez-Rodriguez E.Y."/>
            <person name="Gruber S."/>
            <person name="Han C."/>
            <person name="Henrissat B."/>
            <person name="Hermosa R."/>
            <person name="Hernandez-Onate M."/>
            <person name="Karaffa L."/>
            <person name="Kosti I."/>
            <person name="Le Crom S."/>
            <person name="Lindquist E."/>
            <person name="Lucas S."/>
            <person name="Luebeck M."/>
            <person name="Luebeck P.S."/>
            <person name="Margeot A."/>
            <person name="Metz B."/>
            <person name="Misra M."/>
            <person name="Nevalainen H."/>
            <person name="Omann M."/>
            <person name="Packer N."/>
            <person name="Perrone G."/>
            <person name="Uresti-Rivera E.E."/>
            <person name="Salamov A."/>
            <person name="Schmoll M."/>
            <person name="Seiboth B."/>
            <person name="Shapiro H."/>
            <person name="Sukno S."/>
            <person name="Tamayo-Ramos J.A."/>
            <person name="Tisch D."/>
            <person name="Wiest A."/>
            <person name="Wilkinson H.H."/>
            <person name="Zhang M."/>
            <person name="Coutinho P.M."/>
            <person name="Kenerley C.M."/>
            <person name="Monte E."/>
            <person name="Baker S.E."/>
            <person name="Grigoriev I.V."/>
        </authorList>
    </citation>
    <scope>NUCLEOTIDE SEQUENCE [LARGE SCALE GENOMIC DNA]</scope>
    <source>
        <strain evidence="3">Gv29-8 / FGSC 10586</strain>
    </source>
</reference>
<dbReference type="STRING" id="413071.G9N2U8"/>
<dbReference type="OMA" id="KHILWLM"/>
<feature type="transmembrane region" description="Helical" evidence="1">
    <location>
        <begin position="37"/>
        <end position="57"/>
    </location>
</feature>
<feature type="transmembrane region" description="Helical" evidence="1">
    <location>
        <begin position="300"/>
        <end position="317"/>
    </location>
</feature>
<sequence length="473" mass="53263">MHKPPGINDVRVPFTDASETRVNGWRVSPDGRGTMDILWTCIVTTFLCTFTILCLNLPSRNDSSVRIQGRKILWMAIAIAGPEFLLTAAAGQLAAARDSVKAFHALGHTSWTYRHGFFANMGGFELQPLNGTPFPVNSKHILWLMSRGHIRYPEISNEELLDKSKKDTVSKLITCFQVGYLIVQCIARGVQNLPVTTIELSTMAIVVCSIMTSICWISKPQDVRYPVRIKMPVTMDQVLREAGPVAARPYRQTPLDFVDDLTPSWALNIQPFIKLPVGPYERPLPRIGDSRLPWLETLESLYLCIATMIYASIHLTGWNFKFPSQVEQILWRVSSLILVGTTALFWVLETGAIWQRYGSGHKLWKKMFGSEDKSGVLVTVTEDAAELEAGQVEPRAVEPSMLESQQPVVEKEEEPWAPKQLPLVWEFWTIFPVAFIYAMARLYILVEPIVGLRSMQAGAFQTVDWMAFLPHVG</sequence>
<feature type="transmembrane region" description="Helical" evidence="1">
    <location>
        <begin position="329"/>
        <end position="348"/>
    </location>
</feature>
<feature type="transmembrane region" description="Helical" evidence="1">
    <location>
        <begin position="72"/>
        <end position="95"/>
    </location>
</feature>
<protein>
    <submittedName>
        <fullName evidence="2">Uncharacterized protein</fullName>
    </submittedName>
</protein>
<dbReference type="EMBL" id="ABDF02000085">
    <property type="protein sequence ID" value="EHK19007.1"/>
    <property type="molecule type" value="Genomic_DNA"/>
</dbReference>
<dbReference type="eggNOG" id="ENOG502SI8N">
    <property type="taxonomic scope" value="Eukaryota"/>
</dbReference>
<accession>G9N2U8</accession>
<dbReference type="AlphaFoldDB" id="G9N2U8"/>
<dbReference type="OrthoDB" id="3061561at2759"/>
<proteinExistence type="predicted"/>
<dbReference type="Proteomes" id="UP000007115">
    <property type="component" value="Unassembled WGS sequence"/>
</dbReference>
<organism evidence="2 3">
    <name type="scientific">Hypocrea virens (strain Gv29-8 / FGSC 10586)</name>
    <name type="common">Gliocladium virens</name>
    <name type="synonym">Trichoderma virens</name>
    <dbReference type="NCBI Taxonomy" id="413071"/>
    <lineage>
        <taxon>Eukaryota</taxon>
        <taxon>Fungi</taxon>
        <taxon>Dikarya</taxon>
        <taxon>Ascomycota</taxon>
        <taxon>Pezizomycotina</taxon>
        <taxon>Sordariomycetes</taxon>
        <taxon>Hypocreomycetidae</taxon>
        <taxon>Hypocreales</taxon>
        <taxon>Hypocreaceae</taxon>
        <taxon>Trichoderma</taxon>
    </lineage>
</organism>
<dbReference type="PANTHER" id="PTHR35043">
    <property type="entry name" value="TRANSCRIPTION FACTOR DOMAIN-CONTAINING PROTEIN"/>
    <property type="match status" value="1"/>
</dbReference>
<evidence type="ECO:0000256" key="1">
    <source>
        <dbReference type="SAM" id="Phobius"/>
    </source>
</evidence>
<feature type="transmembrane region" description="Helical" evidence="1">
    <location>
        <begin position="427"/>
        <end position="446"/>
    </location>
</feature>